<evidence type="ECO:0000256" key="5">
    <source>
        <dbReference type="ARBA" id="ARBA00047942"/>
    </source>
</evidence>
<feature type="domain" description="Restriction endonuclease type I HsdR N-terminal" evidence="6">
    <location>
        <begin position="22"/>
        <end position="136"/>
    </location>
</feature>
<comment type="catalytic activity">
    <reaction evidence="5">
        <text>a 2'-deoxyadenosine in DNA + S-adenosyl-L-methionine = an N(6)-methyl-2'-deoxyadenosine in DNA + S-adenosyl-L-homocysteine + H(+)</text>
        <dbReference type="Rhea" id="RHEA:15197"/>
        <dbReference type="Rhea" id="RHEA-COMP:12418"/>
        <dbReference type="Rhea" id="RHEA-COMP:12419"/>
        <dbReference type="ChEBI" id="CHEBI:15378"/>
        <dbReference type="ChEBI" id="CHEBI:57856"/>
        <dbReference type="ChEBI" id="CHEBI:59789"/>
        <dbReference type="ChEBI" id="CHEBI:90615"/>
        <dbReference type="ChEBI" id="CHEBI:90616"/>
        <dbReference type="EC" id="2.1.1.72"/>
    </reaction>
</comment>
<dbReference type="Pfam" id="PF07669">
    <property type="entry name" value="Eco57I"/>
    <property type="match status" value="1"/>
</dbReference>
<dbReference type="InterPro" id="IPR007409">
    <property type="entry name" value="Restrct_endonuc_type1_HsdR_N"/>
</dbReference>
<keyword evidence="8" id="KW-0255">Endonuclease</keyword>
<evidence type="ECO:0000259" key="7">
    <source>
        <dbReference type="Pfam" id="PF07669"/>
    </source>
</evidence>
<dbReference type="InterPro" id="IPR011639">
    <property type="entry name" value="MethylTrfase_TaqI-like_dom"/>
</dbReference>
<reference evidence="8" key="1">
    <citation type="submission" date="2002-06" db="EMBL/GenBank/DDBJ databases">
        <title>Method for cloning and expression of BpmI restriction-modification system in E. coli.</title>
        <authorList>
            <person name="Xu S.-Y."/>
            <person name="Xiao J.-P."/>
            <person name="Zhu Z."/>
        </authorList>
    </citation>
    <scope>NUCLEOTIDE SEQUENCE</scope>
</reference>
<dbReference type="EC" id="2.1.1.72" evidence="1"/>
<accession>Q8KRW6</accession>
<keyword evidence="3 8" id="KW-0808">Transferase</keyword>
<dbReference type="InterPro" id="IPR029063">
    <property type="entry name" value="SAM-dependent_MTases_sf"/>
</dbReference>
<proteinExistence type="predicted"/>
<evidence type="ECO:0000256" key="4">
    <source>
        <dbReference type="ARBA" id="ARBA00022691"/>
    </source>
</evidence>
<dbReference type="PANTHER" id="PTHR33841:SF1">
    <property type="entry name" value="DNA METHYLTRANSFERASE A"/>
    <property type="match status" value="1"/>
</dbReference>
<evidence type="ECO:0000256" key="3">
    <source>
        <dbReference type="ARBA" id="ARBA00022679"/>
    </source>
</evidence>
<dbReference type="PRINTS" id="PR00507">
    <property type="entry name" value="N12N6MTFRASE"/>
</dbReference>
<keyword evidence="8" id="KW-0540">Nuclease</keyword>
<dbReference type="InterPro" id="IPR050953">
    <property type="entry name" value="N4_N6_ade-DNA_methylase"/>
</dbReference>
<organism evidence="8">
    <name type="scientific">Bacillus pumilus</name>
    <name type="common">Bacillus mesentericus</name>
    <dbReference type="NCBI Taxonomy" id="1408"/>
    <lineage>
        <taxon>Bacteria</taxon>
        <taxon>Bacillati</taxon>
        <taxon>Bacillota</taxon>
        <taxon>Bacilli</taxon>
        <taxon>Bacillales</taxon>
        <taxon>Bacillaceae</taxon>
        <taxon>Bacillus</taxon>
    </lineage>
</organism>
<feature type="domain" description="Type II methyltransferase M.TaqI-like" evidence="7">
    <location>
        <begin position="439"/>
        <end position="636"/>
    </location>
</feature>
<evidence type="ECO:0000256" key="2">
    <source>
        <dbReference type="ARBA" id="ARBA00022603"/>
    </source>
</evidence>
<dbReference type="AlphaFoldDB" id="Q8KRW6"/>
<dbReference type="GO" id="GO:0005524">
    <property type="term" value="F:ATP binding"/>
    <property type="evidence" value="ECO:0007669"/>
    <property type="project" value="UniProtKB-KW"/>
</dbReference>
<dbReference type="InterPro" id="IPR002052">
    <property type="entry name" value="DNA_methylase_N6_adenine_CS"/>
</dbReference>
<dbReference type="Gene3D" id="3.40.50.150">
    <property type="entry name" value="Vaccinia Virus protein VP39"/>
    <property type="match status" value="1"/>
</dbReference>
<dbReference type="EMBL" id="AF522187">
    <property type="protein sequence ID" value="AAM81323.1"/>
    <property type="molecule type" value="Genomic_DNA"/>
</dbReference>
<dbReference type="GO" id="GO:0032259">
    <property type="term" value="P:methylation"/>
    <property type="evidence" value="ECO:0007669"/>
    <property type="project" value="UniProtKB-KW"/>
</dbReference>
<evidence type="ECO:0000313" key="8">
    <source>
        <dbReference type="EMBL" id="AAM81323.1"/>
    </source>
</evidence>
<protein>
    <recommendedName>
        <fullName evidence="1">site-specific DNA-methyltransferase (adenine-specific)</fullName>
        <ecNumber evidence="1">2.1.1.72</ecNumber>
    </recommendedName>
</protein>
<dbReference type="GO" id="GO:0009035">
    <property type="term" value="F:type I site-specific deoxyribonuclease activity"/>
    <property type="evidence" value="ECO:0007669"/>
    <property type="project" value="UniProtKB-EC"/>
</dbReference>
<dbReference type="Pfam" id="PF04313">
    <property type="entry name" value="HSDR_N"/>
    <property type="match status" value="1"/>
</dbReference>
<name>Q8KRW6_BACPU</name>
<evidence type="ECO:0000259" key="6">
    <source>
        <dbReference type="Pfam" id="PF04313"/>
    </source>
</evidence>
<dbReference type="Gene3D" id="3.90.1570.30">
    <property type="match status" value="1"/>
</dbReference>
<dbReference type="PANTHER" id="PTHR33841">
    <property type="entry name" value="DNA METHYLTRANSFERASE YEEA-RELATED"/>
    <property type="match status" value="1"/>
</dbReference>
<dbReference type="GO" id="GO:0003677">
    <property type="term" value="F:DNA binding"/>
    <property type="evidence" value="ECO:0007669"/>
    <property type="project" value="UniProtKB-KW"/>
</dbReference>
<dbReference type="GO" id="GO:0009307">
    <property type="term" value="P:DNA restriction-modification system"/>
    <property type="evidence" value="ECO:0007669"/>
    <property type="project" value="UniProtKB-KW"/>
</dbReference>
<dbReference type="SUPFAM" id="SSF53335">
    <property type="entry name" value="S-adenosyl-L-methionine-dependent methyltransferases"/>
    <property type="match status" value="1"/>
</dbReference>
<keyword evidence="2 8" id="KW-0489">Methyltransferase</keyword>
<dbReference type="PROSITE" id="PS00092">
    <property type="entry name" value="N6_MTASE"/>
    <property type="match status" value="1"/>
</dbReference>
<gene>
    <name evidence="8" type="primary">bpmIR</name>
</gene>
<dbReference type="REBASE" id="295">
    <property type="entry name" value="BpmI"/>
</dbReference>
<evidence type="ECO:0000256" key="1">
    <source>
        <dbReference type="ARBA" id="ARBA00011900"/>
    </source>
</evidence>
<dbReference type="GO" id="GO:0009007">
    <property type="term" value="F:site-specific DNA-methyltransferase (adenine-specific) activity"/>
    <property type="evidence" value="ECO:0007669"/>
    <property type="project" value="UniProtKB-EC"/>
</dbReference>
<dbReference type="BRENDA" id="3.1.21.4">
    <property type="organism ID" value="673"/>
</dbReference>
<keyword evidence="4" id="KW-0949">S-adenosyl-L-methionine</keyword>
<sequence length="1009" mass="116919">MHISELVDKYKAHRSTFLKPTYNETQLRNDFIDPLLKSLGWDVDNTKGKTHILRDVIQEEYIEIKDEETKKNPDYTLRINGTRKLFVEVKKPSFNILKSAKAAFQTRRYGWSANLGISVLTNFEHLVIYDCRYTPDKSDNEHIARYKVFSYEEYEEAFDEIKDIISYESANSGALDEMFDVNTRVGETFDEYFLQQIENWREKLAKTAIKNNTELGEEDVNFIVQRLLNRIIFLRVCEDRTIEKYETIKSIKNYEELKDLFQKSDRKFNSGLFDFIDDTLLLEVEIDSNVLIEIFSDLYFPQSPYDFSVVDPTILSQIYERFLGQEIIIESGGTFHITESPEVAASNGVVPTPKIIVEQIVKDTLTPLTEGKKFNELCNLKIADICCGSGTFLISSYDFLVEKVMEKIIEENIDDSDLVYETEEGLILTLKAKRNILENNLFGVDVNPYAVEVAEFSLLLKLLEGENEASVNNFIHEHEDKILPDLTSIIKCGNSLVDNKFFEFMPESLEDDEILFKANPFEWEEEFPDIMANGGFDAIIGNPPYVRIQNMKKYSPEEIEYYQSKDSEYTVAKKETVDKYFLFIERALILLNPTGLLGYIIPHKFFITKGGKELRKFIAEKHQISKIINFGVTQVFPGRATYTAILIIQANKMAQFKYKKVSNISAETLDSEENTCVYSSEKYNSDPWIFLSPETEAVFTKFTEAQFEKLGEITDISVGLQTSADKIYIFIPENETSDTYIFNYKGKRYEIEKSICCPAIYDLSFGSFESIQGNAQMIFPYEIRDEEAYLLEEETLENDYPLAWNYLNEFKEALEKRSLQGRNPKWYQYGRSQSLSKFHDKEKLIWTVLATKPPYVLDRNNLLFTGGGNGPYYGLINQSIYSLHYFLGILSHPVIESMVKARASEFRGSYYSHGKQFIEKIPIRKIDFDDQDEVDKYNTVVTTVEKLIITTDRIKSESNGPRRRMLRRRLDALSNQLIQVINELYNISDEEYTTVLNDEMLTAALGEEK</sequence>
<keyword evidence="8" id="KW-0378">Hydrolase</keyword>